<gene>
    <name evidence="2" type="ORF">ADUPG1_011296</name>
</gene>
<reference evidence="2" key="1">
    <citation type="submission" date="2022-03" db="EMBL/GenBank/DDBJ databases">
        <title>Draft genome sequence of Aduncisulcus paluster, a free-living microaerophilic Fornicata.</title>
        <authorList>
            <person name="Yuyama I."/>
            <person name="Kume K."/>
            <person name="Tamura T."/>
            <person name="Inagaki Y."/>
            <person name="Hashimoto T."/>
        </authorList>
    </citation>
    <scope>NUCLEOTIDE SEQUENCE</scope>
    <source>
        <strain evidence="2">NY0171</strain>
    </source>
</reference>
<protein>
    <submittedName>
        <fullName evidence="2">Uncharacterized protein</fullName>
    </submittedName>
</protein>
<feature type="region of interest" description="Disordered" evidence="1">
    <location>
        <begin position="138"/>
        <end position="190"/>
    </location>
</feature>
<proteinExistence type="predicted"/>
<evidence type="ECO:0000313" key="2">
    <source>
        <dbReference type="EMBL" id="GKT18364.1"/>
    </source>
</evidence>
<feature type="non-terminal residue" evidence="2">
    <location>
        <position position="734"/>
    </location>
</feature>
<feature type="non-terminal residue" evidence="2">
    <location>
        <position position="1"/>
    </location>
</feature>
<name>A0ABQ5JV32_9EUKA</name>
<organism evidence="2 3">
    <name type="scientific">Aduncisulcus paluster</name>
    <dbReference type="NCBI Taxonomy" id="2918883"/>
    <lineage>
        <taxon>Eukaryota</taxon>
        <taxon>Metamonada</taxon>
        <taxon>Carpediemonas-like organisms</taxon>
        <taxon>Aduncisulcus</taxon>
    </lineage>
</organism>
<dbReference type="EMBL" id="BQXS01011938">
    <property type="protein sequence ID" value="GKT18364.1"/>
    <property type="molecule type" value="Genomic_DNA"/>
</dbReference>
<evidence type="ECO:0000313" key="3">
    <source>
        <dbReference type="Proteomes" id="UP001057375"/>
    </source>
</evidence>
<feature type="compositionally biased region" description="Basic and acidic residues" evidence="1">
    <location>
        <begin position="304"/>
        <end position="321"/>
    </location>
</feature>
<evidence type="ECO:0000256" key="1">
    <source>
        <dbReference type="SAM" id="MobiDB-lite"/>
    </source>
</evidence>
<dbReference type="Proteomes" id="UP001057375">
    <property type="component" value="Unassembled WGS sequence"/>
</dbReference>
<feature type="compositionally biased region" description="Polar residues" evidence="1">
    <location>
        <begin position="173"/>
        <end position="190"/>
    </location>
</feature>
<feature type="compositionally biased region" description="Basic and acidic residues" evidence="1">
    <location>
        <begin position="221"/>
        <end position="252"/>
    </location>
</feature>
<sequence length="734" mass="83420">DENGDSTWVEEEEGVSQELEIKLGEHDTPLLITIHYSSGAVENLPSGPSLCFKHIHRRAVALNFDDNTFLLKFKHSKDILDILPYFKSFSQPLFSLPDPIPDSSIEYFSPKSMPSPVLIQPEIERSLNIESSSKVDDHKLTTISSQDDSIEATAPSSQKKSRGHRSIDDQEDQINISSNVHDSLSDSVPSDNWKELSWLEIKSISPRKQPITESSKTQNPKIDHSIEKETHSIEKETHSIEKETHSSHDILRARNGSHPSSDVDEEMKQRQEVMSIIHAHMDLAEKEKFSTKTNPILKLERAVESKTVEQEKEKEGEKKVEEIDEESTSHSIDTKQDKIHNLTHPKVQSSHASPEDYSLLYQDIVDYRRKLSDMQIYLDGFTRSTLQFLSINRNGVSKVRKKYLQLRKAYKIDKFKYYKALFKARAAVQPDDSNLVQWQEWQQDIKRLKRVAPLDQNNVLKLEPSQYQEIGIRSRSYKTSQAKTPISISSPHYSPMASTFPMLFHSPAGKFVHSLSRISPSTSTFSSSPSSSTQPFFSSFSIYSHLLSSRRKCLHRLSLSLAPTTLWNGFLFPLPIVSPLSLFPSSQPSHHLSLDSFVSSSSPHQHIIDKKTTPSTISPSVQLLFDGVVSLCSGNKISGASTMLNHGWQHERLSSSMKEMPGMEQGEDDSSRDSHSKNSTMMSDHQKEKQSRSTPGKSNLHGPLFSHVVQTMRKDQIEVKKERKRRELVKKEER</sequence>
<feature type="region of interest" description="Disordered" evidence="1">
    <location>
        <begin position="657"/>
        <end position="734"/>
    </location>
</feature>
<accession>A0ABQ5JV32</accession>
<feature type="region of interest" description="Disordered" evidence="1">
    <location>
        <begin position="304"/>
        <end position="333"/>
    </location>
</feature>
<feature type="compositionally biased region" description="Basic and acidic residues" evidence="1">
    <location>
        <begin position="712"/>
        <end position="721"/>
    </location>
</feature>
<feature type="region of interest" description="Disordered" evidence="1">
    <location>
        <begin position="206"/>
        <end position="269"/>
    </location>
</feature>
<comment type="caution">
    <text evidence="2">The sequence shown here is derived from an EMBL/GenBank/DDBJ whole genome shotgun (WGS) entry which is preliminary data.</text>
</comment>
<keyword evidence="3" id="KW-1185">Reference proteome</keyword>
<feature type="compositionally biased region" description="Polar residues" evidence="1">
    <location>
        <begin position="211"/>
        <end position="220"/>
    </location>
</feature>